<gene>
    <name evidence="1" type="ORF">COV62_00185</name>
</gene>
<protein>
    <recommendedName>
        <fullName evidence="3">NYN domain-containing protein</fullName>
    </recommendedName>
</protein>
<name>A0A2H0N1S7_9BACT</name>
<reference evidence="1 2" key="1">
    <citation type="submission" date="2017-09" db="EMBL/GenBank/DDBJ databases">
        <title>Depth-based differentiation of microbial function through sediment-hosted aquifers and enrichment of novel symbionts in the deep terrestrial subsurface.</title>
        <authorList>
            <person name="Probst A.J."/>
            <person name="Ladd B."/>
            <person name="Jarett J.K."/>
            <person name="Geller-Mcgrath D.E."/>
            <person name="Sieber C.M."/>
            <person name="Emerson J.B."/>
            <person name="Anantharaman K."/>
            <person name="Thomas B.C."/>
            <person name="Malmstrom R."/>
            <person name="Stieglmeier M."/>
            <person name="Klingl A."/>
            <person name="Woyke T."/>
            <person name="Ryan C.M."/>
            <person name="Banfield J.F."/>
        </authorList>
    </citation>
    <scope>NUCLEOTIDE SEQUENCE [LARGE SCALE GENOMIC DNA]</scope>
    <source>
        <strain evidence="1">CG11_big_fil_rev_8_21_14_0_20_35_11</strain>
    </source>
</reference>
<evidence type="ECO:0000313" key="2">
    <source>
        <dbReference type="Proteomes" id="UP000231139"/>
    </source>
</evidence>
<accession>A0A2H0N1S7</accession>
<sequence length="83" mass="10111">MKEEKFQFKLKGKTLLCIDWANVYGWQENLDWKISADKLIEYLLFYKKFLELISISAPTLRKNLKILLTHYRKKKKKINDFQL</sequence>
<dbReference type="Proteomes" id="UP000231139">
    <property type="component" value="Unassembled WGS sequence"/>
</dbReference>
<dbReference type="EMBL" id="PCWK01000004">
    <property type="protein sequence ID" value="PIR02838.1"/>
    <property type="molecule type" value="Genomic_DNA"/>
</dbReference>
<comment type="caution">
    <text evidence="1">The sequence shown here is derived from an EMBL/GenBank/DDBJ whole genome shotgun (WGS) entry which is preliminary data.</text>
</comment>
<dbReference type="AlphaFoldDB" id="A0A2H0N1S7"/>
<organism evidence="1 2">
    <name type="scientific">Candidatus Nealsonbacteria bacterium CG11_big_fil_rev_8_21_14_0_20_35_11</name>
    <dbReference type="NCBI Taxonomy" id="1974713"/>
    <lineage>
        <taxon>Bacteria</taxon>
        <taxon>Candidatus Nealsoniibacteriota</taxon>
    </lineage>
</organism>
<evidence type="ECO:0008006" key="3">
    <source>
        <dbReference type="Google" id="ProtNLM"/>
    </source>
</evidence>
<evidence type="ECO:0000313" key="1">
    <source>
        <dbReference type="EMBL" id="PIR02838.1"/>
    </source>
</evidence>
<proteinExistence type="predicted"/>